<dbReference type="Gene3D" id="2.40.110.10">
    <property type="entry name" value="Butyryl-CoA Dehydrogenase, subunit A, domain 2"/>
    <property type="match status" value="1"/>
</dbReference>
<evidence type="ECO:0000256" key="4">
    <source>
        <dbReference type="ARBA" id="ARBA00022827"/>
    </source>
</evidence>
<dbReference type="PANTHER" id="PTHR42803:SF1">
    <property type="entry name" value="BROAD-SPECIFICITY LINEAR ACYL-COA DEHYDROGENASE FADE5"/>
    <property type="match status" value="1"/>
</dbReference>
<keyword evidence="4 5" id="KW-0274">FAD</keyword>
<dbReference type="Gene3D" id="1.10.540.10">
    <property type="entry name" value="Acyl-CoA dehydrogenase/oxidase, N-terminal domain"/>
    <property type="match status" value="1"/>
</dbReference>
<dbReference type="InterPro" id="IPR036250">
    <property type="entry name" value="AcylCo_DH-like_C"/>
</dbReference>
<evidence type="ECO:0000256" key="3">
    <source>
        <dbReference type="ARBA" id="ARBA00022630"/>
    </source>
</evidence>
<keyword evidence="3 5" id="KW-0285">Flavoprotein</keyword>
<dbReference type="InterPro" id="IPR013786">
    <property type="entry name" value="AcylCoA_DH/ox_N"/>
</dbReference>
<evidence type="ECO:0000259" key="7">
    <source>
        <dbReference type="Pfam" id="PF02770"/>
    </source>
</evidence>
<feature type="domain" description="Acyl-CoA dehydrogenase/oxidase C-terminal" evidence="6">
    <location>
        <begin position="272"/>
        <end position="436"/>
    </location>
</feature>
<dbReference type="InterPro" id="IPR006089">
    <property type="entry name" value="Acyl-CoA_DH_CS"/>
</dbReference>
<sequence length="565" mass="60287">MTYPRQAANLIEQLRCAPFLAELASVDGAVEPELWETVVDHAARFAGGELDSLGRTLDESGASLVDGRVVTTPAHRAAWESFREGGWLSLQLPPDLGGQGLPLVLSTACEEIFNRASAAFMMLPTPNRTAAAMLHRLADDEVRAAWVPKLADGSWGATICISEPDAGSDVGRIATRARRDAAGRWRVSGEKCWISFGDHDLTERIGHCLLARTGDAVGARGLSLFLVPDRHADGTRNGIVVRRIEEKMGLHGSPTCVLGFEGAEAILLGAEGRGLQNLFEMMLLMRLSCGPQGVGVAVAALETALGYAQERRQGGAPDAAPVPIAAHADVQRQLLEAAARVELARGASLAASVVMQLATDAPDAEDRRRWSALAQFFLPIVKDGAARCAVDVANIAIQVLGGAGYTREWPVERLARDARVFPVFEGTSGIQALDMVHRRLWRDRGEGVRLFIDHARVDAAGDDHGAVLRRALDRLERTIATFEAMQGSAWDAESGAEALLRLCEQTVGAWIATRLIRGAGDTDAARRIRAAACFALAETDARAEALAALAVLGGDRLAAFGDLVA</sequence>
<dbReference type="AlphaFoldDB" id="A0A2W4ZDE9"/>
<dbReference type="InterPro" id="IPR046373">
    <property type="entry name" value="Acyl-CoA_Oxase/DH_mid-dom_sf"/>
</dbReference>
<evidence type="ECO:0000256" key="1">
    <source>
        <dbReference type="ARBA" id="ARBA00001974"/>
    </source>
</evidence>
<dbReference type="SUPFAM" id="SSF47203">
    <property type="entry name" value="Acyl-CoA dehydrogenase C-terminal domain-like"/>
    <property type="match status" value="1"/>
</dbReference>
<dbReference type="GO" id="GO:0003995">
    <property type="term" value="F:acyl-CoA dehydrogenase activity"/>
    <property type="evidence" value="ECO:0007669"/>
    <property type="project" value="InterPro"/>
</dbReference>
<comment type="similarity">
    <text evidence="2 5">Belongs to the acyl-CoA dehydrogenase family.</text>
</comment>
<dbReference type="SUPFAM" id="SSF56645">
    <property type="entry name" value="Acyl-CoA dehydrogenase NM domain-like"/>
    <property type="match status" value="1"/>
</dbReference>
<dbReference type="InterPro" id="IPR052166">
    <property type="entry name" value="Diverse_Acyl-CoA_DH"/>
</dbReference>
<dbReference type="Proteomes" id="UP000248614">
    <property type="component" value="Unassembled WGS sequence"/>
</dbReference>
<dbReference type="InterPro" id="IPR009075">
    <property type="entry name" value="AcylCo_DH/oxidase_C"/>
</dbReference>
<dbReference type="PANTHER" id="PTHR42803">
    <property type="entry name" value="ACYL-COA DEHYDROGENASE"/>
    <property type="match status" value="1"/>
</dbReference>
<dbReference type="GO" id="GO:0050660">
    <property type="term" value="F:flavin adenine dinucleotide binding"/>
    <property type="evidence" value="ECO:0007669"/>
    <property type="project" value="InterPro"/>
</dbReference>
<dbReference type="Pfam" id="PF00441">
    <property type="entry name" value="Acyl-CoA_dh_1"/>
    <property type="match status" value="1"/>
</dbReference>
<name>A0A2W4ZDE9_9SPHN</name>
<dbReference type="Pfam" id="PF02770">
    <property type="entry name" value="Acyl-CoA_dh_M"/>
    <property type="match status" value="1"/>
</dbReference>
<evidence type="ECO:0000259" key="8">
    <source>
        <dbReference type="Pfam" id="PF02771"/>
    </source>
</evidence>
<protein>
    <submittedName>
        <fullName evidence="9">Acyl-CoA dehydrogenase</fullName>
    </submittedName>
</protein>
<evidence type="ECO:0000313" key="10">
    <source>
        <dbReference type="Proteomes" id="UP000248614"/>
    </source>
</evidence>
<proteinExistence type="inferred from homology"/>
<evidence type="ECO:0000313" key="9">
    <source>
        <dbReference type="EMBL" id="PZO80370.1"/>
    </source>
</evidence>
<dbReference type="Gene3D" id="1.20.140.10">
    <property type="entry name" value="Butyryl-CoA Dehydrogenase, subunit A, domain 3"/>
    <property type="match status" value="1"/>
</dbReference>
<accession>A0A2W4ZDE9</accession>
<dbReference type="InterPro" id="IPR009100">
    <property type="entry name" value="AcylCoA_DH/oxidase_NM_dom_sf"/>
</dbReference>
<evidence type="ECO:0000256" key="5">
    <source>
        <dbReference type="RuleBase" id="RU362125"/>
    </source>
</evidence>
<feature type="domain" description="Acyl-CoA dehydrogenase/oxidase N-terminal" evidence="8">
    <location>
        <begin position="75"/>
        <end position="153"/>
    </location>
</feature>
<evidence type="ECO:0000256" key="2">
    <source>
        <dbReference type="ARBA" id="ARBA00009347"/>
    </source>
</evidence>
<evidence type="ECO:0000259" key="6">
    <source>
        <dbReference type="Pfam" id="PF00441"/>
    </source>
</evidence>
<dbReference type="InterPro" id="IPR006091">
    <property type="entry name" value="Acyl-CoA_Oxase/DH_mid-dom"/>
</dbReference>
<dbReference type="Pfam" id="PF02771">
    <property type="entry name" value="Acyl-CoA_dh_N"/>
    <property type="match status" value="1"/>
</dbReference>
<gene>
    <name evidence="9" type="ORF">DI632_02135</name>
</gene>
<dbReference type="EMBL" id="QFNF01000003">
    <property type="protein sequence ID" value="PZO80370.1"/>
    <property type="molecule type" value="Genomic_DNA"/>
</dbReference>
<comment type="cofactor">
    <cofactor evidence="1 5">
        <name>FAD</name>
        <dbReference type="ChEBI" id="CHEBI:57692"/>
    </cofactor>
</comment>
<keyword evidence="5" id="KW-0560">Oxidoreductase</keyword>
<dbReference type="InterPro" id="IPR037069">
    <property type="entry name" value="AcylCoA_DH/ox_N_sf"/>
</dbReference>
<comment type="caution">
    <text evidence="9">The sequence shown here is derived from an EMBL/GenBank/DDBJ whole genome shotgun (WGS) entry which is preliminary data.</text>
</comment>
<dbReference type="PROSITE" id="PS00073">
    <property type="entry name" value="ACYL_COA_DH_2"/>
    <property type="match status" value="1"/>
</dbReference>
<feature type="domain" description="Acyl-CoA oxidase/dehydrogenase middle" evidence="7">
    <location>
        <begin position="159"/>
        <end position="261"/>
    </location>
</feature>
<reference evidence="9 10" key="1">
    <citation type="submission" date="2017-08" db="EMBL/GenBank/DDBJ databases">
        <title>Infants hospitalized years apart are colonized by the same room-sourced microbial strains.</title>
        <authorList>
            <person name="Brooks B."/>
            <person name="Olm M.R."/>
            <person name="Firek B.A."/>
            <person name="Baker R."/>
            <person name="Thomas B.C."/>
            <person name="Morowitz M.J."/>
            <person name="Banfield J.F."/>
        </authorList>
    </citation>
    <scope>NUCLEOTIDE SEQUENCE [LARGE SCALE GENOMIC DNA]</scope>
    <source>
        <strain evidence="9">S2_018_000_R3_110</strain>
    </source>
</reference>
<organism evidence="9 10">
    <name type="scientific">Sphingomonas hengshuiensis</name>
    <dbReference type="NCBI Taxonomy" id="1609977"/>
    <lineage>
        <taxon>Bacteria</taxon>
        <taxon>Pseudomonadati</taxon>
        <taxon>Pseudomonadota</taxon>
        <taxon>Alphaproteobacteria</taxon>
        <taxon>Sphingomonadales</taxon>
        <taxon>Sphingomonadaceae</taxon>
        <taxon>Sphingomonas</taxon>
    </lineage>
</organism>